<evidence type="ECO:0000313" key="2">
    <source>
        <dbReference type="Proteomes" id="UP000076021"/>
    </source>
</evidence>
<name>A0A143HAN9_9BACL</name>
<dbReference type="Proteomes" id="UP000076021">
    <property type="component" value="Chromosome"/>
</dbReference>
<dbReference type="EMBL" id="CP014806">
    <property type="protein sequence ID" value="AMW98772.1"/>
    <property type="molecule type" value="Genomic_DNA"/>
</dbReference>
<keyword evidence="2" id="KW-1185">Reference proteome</keyword>
<gene>
    <name evidence="1" type="ORF">ATY39_04505</name>
</gene>
<evidence type="ECO:0000313" key="1">
    <source>
        <dbReference type="EMBL" id="AMW98772.1"/>
    </source>
</evidence>
<evidence type="ECO:0008006" key="3">
    <source>
        <dbReference type="Google" id="ProtNLM"/>
    </source>
</evidence>
<accession>A0A143HAN9</accession>
<dbReference type="InterPro" id="IPR021247">
    <property type="entry name" value="DUF2785"/>
</dbReference>
<dbReference type="KEGG" id="rst:ATY39_04505"/>
<dbReference type="AlphaFoldDB" id="A0A143HAN9"/>
<reference evidence="2" key="2">
    <citation type="submission" date="2016-03" db="EMBL/GenBank/DDBJ databases">
        <authorList>
            <person name="Ploux O."/>
        </authorList>
    </citation>
    <scope>NUCLEOTIDE SEQUENCE [LARGE SCALE GENOMIC DNA]</scope>
    <source>
        <strain evidence="2">PP9</strain>
    </source>
</reference>
<dbReference type="STRING" id="241244.ATY39_04505"/>
<reference evidence="1 2" key="1">
    <citation type="journal article" date="2016" name="Genome Announc.">
        <title>Whole-Genome Sequence of Rummeliibacillus stabekisii Strain PP9 Isolated from Antarctic Soil.</title>
        <authorList>
            <person name="da Mota F.F."/>
            <person name="Vollu R.E."/>
            <person name="Jurelevicius D."/>
            <person name="Seldin L."/>
        </authorList>
    </citation>
    <scope>NUCLEOTIDE SEQUENCE [LARGE SCALE GENOMIC DNA]</scope>
    <source>
        <strain evidence="1 2">PP9</strain>
    </source>
</reference>
<protein>
    <recommendedName>
        <fullName evidence="3">DUF2785 domain-containing protein</fullName>
    </recommendedName>
</protein>
<organism evidence="1 2">
    <name type="scientific">Rummeliibacillus stabekisii</name>
    <dbReference type="NCBI Taxonomy" id="241244"/>
    <lineage>
        <taxon>Bacteria</taxon>
        <taxon>Bacillati</taxon>
        <taxon>Bacillota</taxon>
        <taxon>Bacilli</taxon>
        <taxon>Bacillales</taxon>
        <taxon>Caryophanaceae</taxon>
        <taxon>Rummeliibacillus</taxon>
    </lineage>
</organism>
<proteinExistence type="predicted"/>
<sequence length="287" mass="33734">MVTRKVSNMNLKLQLKQLKSRNIGTLVEADLKYLIQNMLDNIGSVDPVLRDNLIYPTFIRIFNENLLTFEQYWSILEIRLDENHLFYKIDELNTDSVFTRSFSSLVITGILIKDSELNFLTLQNLECVMNRAIIYMNVELDTRGYVEKKGWAHSIAHGADLLASLASHPKIIEELQFSKILQTVQQCLFKDATYIDDEDERLIFVIEALLEKGQSEKELEQWVLQIFNSLDLIFEKEGYSNKFFQTKFNVANFIKTFYFRIGFNYGECRIRELMAEKLKDLHHRLYA</sequence>
<dbReference type="Pfam" id="PF10978">
    <property type="entry name" value="DUF2785"/>
    <property type="match status" value="1"/>
</dbReference>